<protein>
    <recommendedName>
        <fullName evidence="1">Gfo/Idh/MocA-like oxidoreductase N-terminal domain-containing protein</fullName>
    </recommendedName>
</protein>
<dbReference type="GO" id="GO:0006740">
    <property type="term" value="P:NADPH regeneration"/>
    <property type="evidence" value="ECO:0007669"/>
    <property type="project" value="TreeGrafter"/>
</dbReference>
<dbReference type="Proteomes" id="UP000799767">
    <property type="component" value="Unassembled WGS sequence"/>
</dbReference>
<organism evidence="2 3">
    <name type="scientific">Neohortaea acidophila</name>
    <dbReference type="NCBI Taxonomy" id="245834"/>
    <lineage>
        <taxon>Eukaryota</taxon>
        <taxon>Fungi</taxon>
        <taxon>Dikarya</taxon>
        <taxon>Ascomycota</taxon>
        <taxon>Pezizomycotina</taxon>
        <taxon>Dothideomycetes</taxon>
        <taxon>Dothideomycetidae</taxon>
        <taxon>Mycosphaerellales</taxon>
        <taxon>Teratosphaeriaceae</taxon>
        <taxon>Neohortaea</taxon>
    </lineage>
</organism>
<dbReference type="GO" id="GO:0016491">
    <property type="term" value="F:oxidoreductase activity"/>
    <property type="evidence" value="ECO:0007669"/>
    <property type="project" value="TreeGrafter"/>
</dbReference>
<name>A0A6A6PF00_9PEZI</name>
<evidence type="ECO:0000313" key="3">
    <source>
        <dbReference type="Proteomes" id="UP000799767"/>
    </source>
</evidence>
<dbReference type="GO" id="GO:0000166">
    <property type="term" value="F:nucleotide binding"/>
    <property type="evidence" value="ECO:0007669"/>
    <property type="project" value="InterPro"/>
</dbReference>
<accession>A0A6A6PF00</accession>
<dbReference type="AlphaFoldDB" id="A0A6A6PF00"/>
<dbReference type="PANTHER" id="PTHR42840:SF7">
    <property type="entry name" value="BINDING ROSSMANN FOLD OXIDOREDUCTASE, PUTATIVE (AFU_ORTHOLOGUE AFUA_4G10190)-RELATED"/>
    <property type="match status" value="1"/>
</dbReference>
<evidence type="ECO:0000259" key="1">
    <source>
        <dbReference type="Pfam" id="PF01408"/>
    </source>
</evidence>
<gene>
    <name evidence="2" type="ORF">BDY17DRAFT_328478</name>
</gene>
<dbReference type="RefSeq" id="XP_033585080.1">
    <property type="nucleotide sequence ID" value="XM_033737846.1"/>
</dbReference>
<dbReference type="Gene3D" id="3.30.360.10">
    <property type="entry name" value="Dihydrodipicolinate Reductase, domain 2"/>
    <property type="match status" value="1"/>
</dbReference>
<proteinExistence type="predicted"/>
<evidence type="ECO:0000313" key="2">
    <source>
        <dbReference type="EMBL" id="KAF2478510.1"/>
    </source>
</evidence>
<dbReference type="PANTHER" id="PTHR42840">
    <property type="entry name" value="NAD(P)-BINDING ROSSMANN-FOLD SUPERFAMILY PROTEIN-RELATED"/>
    <property type="match status" value="1"/>
</dbReference>
<reference evidence="2" key="1">
    <citation type="journal article" date="2020" name="Stud. Mycol.">
        <title>101 Dothideomycetes genomes: a test case for predicting lifestyles and emergence of pathogens.</title>
        <authorList>
            <person name="Haridas S."/>
            <person name="Albert R."/>
            <person name="Binder M."/>
            <person name="Bloem J."/>
            <person name="Labutti K."/>
            <person name="Salamov A."/>
            <person name="Andreopoulos B."/>
            <person name="Baker S."/>
            <person name="Barry K."/>
            <person name="Bills G."/>
            <person name="Bluhm B."/>
            <person name="Cannon C."/>
            <person name="Castanera R."/>
            <person name="Culley D."/>
            <person name="Daum C."/>
            <person name="Ezra D."/>
            <person name="Gonzalez J."/>
            <person name="Henrissat B."/>
            <person name="Kuo A."/>
            <person name="Liang C."/>
            <person name="Lipzen A."/>
            <person name="Lutzoni F."/>
            <person name="Magnuson J."/>
            <person name="Mondo S."/>
            <person name="Nolan M."/>
            <person name="Ohm R."/>
            <person name="Pangilinan J."/>
            <person name="Park H.-J."/>
            <person name="Ramirez L."/>
            <person name="Alfaro M."/>
            <person name="Sun H."/>
            <person name="Tritt A."/>
            <person name="Yoshinaga Y."/>
            <person name="Zwiers L.-H."/>
            <person name="Turgeon B."/>
            <person name="Goodwin S."/>
            <person name="Spatafora J."/>
            <person name="Crous P."/>
            <person name="Grigoriev I."/>
        </authorList>
    </citation>
    <scope>NUCLEOTIDE SEQUENCE</scope>
    <source>
        <strain evidence="2">CBS 113389</strain>
    </source>
</reference>
<dbReference type="InterPro" id="IPR000683">
    <property type="entry name" value="Gfo/Idh/MocA-like_OxRdtase_N"/>
</dbReference>
<dbReference type="SUPFAM" id="SSF51735">
    <property type="entry name" value="NAD(P)-binding Rossmann-fold domains"/>
    <property type="match status" value="1"/>
</dbReference>
<dbReference type="InterPro" id="IPR036291">
    <property type="entry name" value="NAD(P)-bd_dom_sf"/>
</dbReference>
<sequence length="381" mass="41683">MFGMNPTEAIPDSPIVGVGIVGCGLVTQVVHVPTLNLLSHLFHITYLCDVSENAVKHSQSRVASASRPKTTQSVEELCNAPEVHLVLIATNHAFHATDALLALQAKKLVFIEKPIALTLQDTDRIIAADKAAGGSKVFIGYMRRYAAAFVDAVKEVRSIGQIRYARVRDIIGPNSIFVGQSGTYPRTFNDYREVDSEALQMKTREDVAQALQVELGVSVTKGTDLMWHTLSMLGSHDLSAMREIIGMPKSVVGFSPCATTGSPFWSAIFQYPDFVVAYESGVDQVARFDASIEIFGDTKTVKVCIDTPFVKGLPTTMIIKETLPDGSYRESTIRRTYEDPFALELKAVHEWVVSGKTPKTTPSDARQDLEILGMLMKAVAT</sequence>
<dbReference type="Pfam" id="PF01408">
    <property type="entry name" value="GFO_IDH_MocA"/>
    <property type="match status" value="1"/>
</dbReference>
<dbReference type="EMBL" id="MU001645">
    <property type="protein sequence ID" value="KAF2478510.1"/>
    <property type="molecule type" value="Genomic_DNA"/>
</dbReference>
<dbReference type="GO" id="GO:0005737">
    <property type="term" value="C:cytoplasm"/>
    <property type="evidence" value="ECO:0007669"/>
    <property type="project" value="TreeGrafter"/>
</dbReference>
<dbReference type="GeneID" id="54478848"/>
<feature type="domain" description="Gfo/Idh/MocA-like oxidoreductase N-terminal" evidence="1">
    <location>
        <begin position="17"/>
        <end position="133"/>
    </location>
</feature>
<keyword evidence="3" id="KW-1185">Reference proteome</keyword>
<dbReference type="Gene3D" id="3.40.50.720">
    <property type="entry name" value="NAD(P)-binding Rossmann-like Domain"/>
    <property type="match status" value="1"/>
</dbReference>
<dbReference type="OrthoDB" id="64915at2759"/>